<dbReference type="Pfam" id="PF01882">
    <property type="entry name" value="DUF58"/>
    <property type="match status" value="1"/>
</dbReference>
<gene>
    <name evidence="2" type="ORF">ACFQHK_09325</name>
</gene>
<sequence length="328" mass="34987">MRPTRRGVVVVGLTLLAFVLAATFGQGALNALAAPALIALAAGVVQMRYAGRPSVDRIVPAPGFPGETRTMRVHVDASGPTTVTDRLGYGVRPRRSVHELAGSRTVAYDVDLVERGAHEVGPLTVTVRDALGLFERTYEATTDEQLLVYPEVERVAPGGYFTGLVDRAGTTERQAFDTLREYAPGDALRDIHWKTSAKRQGDFVVMEFADEDSGTVALACEAVAGDRGRNADAMAAATASIVAYLLNEGVEVSLVTPGGSLDRGLGDRQRLAALELLARTPPGHLSTADLDRADVRVHADAEGRVTVDIQGRTVAYDDLRTGREVVRA</sequence>
<protein>
    <submittedName>
        <fullName evidence="2">DUF58 domain-containing protein</fullName>
    </submittedName>
</protein>
<name>A0ABD5UBU0_9EURY</name>
<accession>A0ABD5UBU0</accession>
<evidence type="ECO:0000313" key="2">
    <source>
        <dbReference type="EMBL" id="MFC6836712.1"/>
    </source>
</evidence>
<comment type="caution">
    <text evidence="2">The sequence shown here is derived from an EMBL/GenBank/DDBJ whole genome shotgun (WGS) entry which is preliminary data.</text>
</comment>
<dbReference type="PANTHER" id="PTHR34351:SF1">
    <property type="entry name" value="SLR1927 PROTEIN"/>
    <property type="match status" value="1"/>
</dbReference>
<keyword evidence="3" id="KW-1185">Reference proteome</keyword>
<dbReference type="InterPro" id="IPR002881">
    <property type="entry name" value="DUF58"/>
</dbReference>
<feature type="domain" description="DUF58" evidence="1">
    <location>
        <begin position="179"/>
        <end position="258"/>
    </location>
</feature>
<dbReference type="RefSeq" id="WP_304448392.1">
    <property type="nucleotide sequence ID" value="NZ_JARRAH010000001.1"/>
</dbReference>
<evidence type="ECO:0000313" key="3">
    <source>
        <dbReference type="Proteomes" id="UP001596406"/>
    </source>
</evidence>
<dbReference type="AlphaFoldDB" id="A0ABD5UBU0"/>
<organism evidence="2 3">
    <name type="scientific">Halomarina ordinaria</name>
    <dbReference type="NCBI Taxonomy" id="3033939"/>
    <lineage>
        <taxon>Archaea</taxon>
        <taxon>Methanobacteriati</taxon>
        <taxon>Methanobacteriota</taxon>
        <taxon>Stenosarchaea group</taxon>
        <taxon>Halobacteria</taxon>
        <taxon>Halobacteriales</taxon>
        <taxon>Natronomonadaceae</taxon>
        <taxon>Halomarina</taxon>
    </lineage>
</organism>
<reference evidence="2 3" key="1">
    <citation type="journal article" date="2019" name="Int. J. Syst. Evol. Microbiol.">
        <title>The Global Catalogue of Microorganisms (GCM) 10K type strain sequencing project: providing services to taxonomists for standard genome sequencing and annotation.</title>
        <authorList>
            <consortium name="The Broad Institute Genomics Platform"/>
            <consortium name="The Broad Institute Genome Sequencing Center for Infectious Disease"/>
            <person name="Wu L."/>
            <person name="Ma J."/>
        </authorList>
    </citation>
    <scope>NUCLEOTIDE SEQUENCE [LARGE SCALE GENOMIC DNA]</scope>
    <source>
        <strain evidence="2 3">PSRA2</strain>
    </source>
</reference>
<dbReference type="Proteomes" id="UP001596406">
    <property type="component" value="Unassembled WGS sequence"/>
</dbReference>
<dbReference type="EMBL" id="JBHSXM010000001">
    <property type="protein sequence ID" value="MFC6836712.1"/>
    <property type="molecule type" value="Genomic_DNA"/>
</dbReference>
<evidence type="ECO:0000259" key="1">
    <source>
        <dbReference type="Pfam" id="PF01882"/>
    </source>
</evidence>
<proteinExistence type="predicted"/>
<dbReference type="PANTHER" id="PTHR34351">
    <property type="entry name" value="SLR1927 PROTEIN-RELATED"/>
    <property type="match status" value="1"/>
</dbReference>